<dbReference type="Proteomes" id="UP000597338">
    <property type="component" value="Unassembled WGS sequence"/>
</dbReference>
<name>A0ABQ1LFG2_9SPHI</name>
<sequence length="133" mass="15154">MELQDLLGAQAGDDGQPKKESPLKDLKVDLDFYAESIKEIAVEIMAEGLSAYPIFIAHQHEVSMGELILDKNELGTEWSIHASTLEEFVERGIIKEERKTHFIKQYKKPEDFMCVFVIVPEGANFVFYPYKTG</sequence>
<gene>
    <name evidence="2" type="ORF">GCM10011386_13580</name>
</gene>
<dbReference type="EMBL" id="BMIK01000003">
    <property type="protein sequence ID" value="GGC22992.1"/>
    <property type="molecule type" value="Genomic_DNA"/>
</dbReference>
<comment type="caution">
    <text evidence="2">The sequence shown here is derived from an EMBL/GenBank/DDBJ whole genome shotgun (WGS) entry which is preliminary data.</text>
</comment>
<dbReference type="RefSeq" id="WP_188748856.1">
    <property type="nucleotide sequence ID" value="NZ_BMIK01000003.1"/>
</dbReference>
<protein>
    <submittedName>
        <fullName evidence="2">Uncharacterized protein</fullName>
    </submittedName>
</protein>
<evidence type="ECO:0000313" key="2">
    <source>
        <dbReference type="EMBL" id="GGC22992.1"/>
    </source>
</evidence>
<keyword evidence="3" id="KW-1185">Reference proteome</keyword>
<organism evidence="2 3">
    <name type="scientific">Parapedobacter defluvii</name>
    <dbReference type="NCBI Taxonomy" id="2045106"/>
    <lineage>
        <taxon>Bacteria</taxon>
        <taxon>Pseudomonadati</taxon>
        <taxon>Bacteroidota</taxon>
        <taxon>Sphingobacteriia</taxon>
        <taxon>Sphingobacteriales</taxon>
        <taxon>Sphingobacteriaceae</taxon>
        <taxon>Parapedobacter</taxon>
    </lineage>
</organism>
<proteinExistence type="predicted"/>
<reference evidence="3" key="1">
    <citation type="journal article" date="2019" name="Int. J. Syst. Evol. Microbiol.">
        <title>The Global Catalogue of Microorganisms (GCM) 10K type strain sequencing project: providing services to taxonomists for standard genome sequencing and annotation.</title>
        <authorList>
            <consortium name="The Broad Institute Genomics Platform"/>
            <consortium name="The Broad Institute Genome Sequencing Center for Infectious Disease"/>
            <person name="Wu L."/>
            <person name="Ma J."/>
        </authorList>
    </citation>
    <scope>NUCLEOTIDE SEQUENCE [LARGE SCALE GENOMIC DNA]</scope>
    <source>
        <strain evidence="3">CGMCC 1.15342</strain>
    </source>
</reference>
<evidence type="ECO:0000313" key="3">
    <source>
        <dbReference type="Proteomes" id="UP000597338"/>
    </source>
</evidence>
<accession>A0ABQ1LFG2</accession>
<feature type="region of interest" description="Disordered" evidence="1">
    <location>
        <begin position="1"/>
        <end position="22"/>
    </location>
</feature>
<evidence type="ECO:0000256" key="1">
    <source>
        <dbReference type="SAM" id="MobiDB-lite"/>
    </source>
</evidence>